<feature type="domain" description="C1q" evidence="3">
    <location>
        <begin position="1"/>
        <end position="126"/>
    </location>
</feature>
<evidence type="ECO:0000256" key="2">
    <source>
        <dbReference type="ARBA" id="ARBA00022525"/>
    </source>
</evidence>
<dbReference type="Proteomes" id="UP001186944">
    <property type="component" value="Unassembled WGS sequence"/>
</dbReference>
<organism evidence="4 5">
    <name type="scientific">Pinctada imbricata</name>
    <name type="common">Atlantic pearl-oyster</name>
    <name type="synonym">Pinctada martensii</name>
    <dbReference type="NCBI Taxonomy" id="66713"/>
    <lineage>
        <taxon>Eukaryota</taxon>
        <taxon>Metazoa</taxon>
        <taxon>Spiralia</taxon>
        <taxon>Lophotrochozoa</taxon>
        <taxon>Mollusca</taxon>
        <taxon>Bivalvia</taxon>
        <taxon>Autobranchia</taxon>
        <taxon>Pteriomorphia</taxon>
        <taxon>Pterioida</taxon>
        <taxon>Pterioidea</taxon>
        <taxon>Pteriidae</taxon>
        <taxon>Pinctada</taxon>
    </lineage>
</organism>
<proteinExistence type="predicted"/>
<dbReference type="SUPFAM" id="SSF49842">
    <property type="entry name" value="TNF-like"/>
    <property type="match status" value="1"/>
</dbReference>
<comment type="caution">
    <text evidence="4">The sequence shown here is derived from an EMBL/GenBank/DDBJ whole genome shotgun (WGS) entry which is preliminary data.</text>
</comment>
<feature type="non-terminal residue" evidence="4">
    <location>
        <position position="1"/>
    </location>
</feature>
<dbReference type="InterPro" id="IPR050392">
    <property type="entry name" value="Collagen/C1q_domain"/>
</dbReference>
<gene>
    <name evidence="4" type="ORF">FSP39_008117</name>
</gene>
<dbReference type="PANTHER" id="PTHR15427">
    <property type="entry name" value="EMILIN ELASTIN MICROFIBRIL INTERFACE-LOCATED PROTEIN ELASTIN MICROFIBRIL INTERFACER"/>
    <property type="match status" value="1"/>
</dbReference>
<dbReference type="Pfam" id="PF00386">
    <property type="entry name" value="C1q"/>
    <property type="match status" value="1"/>
</dbReference>
<evidence type="ECO:0000256" key="1">
    <source>
        <dbReference type="ARBA" id="ARBA00004613"/>
    </source>
</evidence>
<evidence type="ECO:0000259" key="3">
    <source>
        <dbReference type="PROSITE" id="PS50871"/>
    </source>
</evidence>
<dbReference type="GO" id="GO:0005576">
    <property type="term" value="C:extracellular region"/>
    <property type="evidence" value="ECO:0007669"/>
    <property type="project" value="UniProtKB-SubCell"/>
</dbReference>
<evidence type="ECO:0000313" key="4">
    <source>
        <dbReference type="EMBL" id="KAK3105900.1"/>
    </source>
</evidence>
<accession>A0AA88YUL5</accession>
<dbReference type="Gene3D" id="2.60.120.40">
    <property type="match status" value="1"/>
</dbReference>
<keyword evidence="2" id="KW-0964">Secreted</keyword>
<dbReference type="EMBL" id="VSWD01000003">
    <property type="protein sequence ID" value="KAK3105900.1"/>
    <property type="molecule type" value="Genomic_DNA"/>
</dbReference>
<dbReference type="PRINTS" id="PR00007">
    <property type="entry name" value="COMPLEMNTC1Q"/>
</dbReference>
<comment type="subcellular location">
    <subcellularLocation>
        <location evidence="1">Secreted</location>
    </subcellularLocation>
</comment>
<name>A0AA88YUL5_PINIB</name>
<sequence length="126" mass="14131">VGFVCSMSSRYTTTASVPIKFPRVTRNDGNGYSNQTGIFTAPVGGLYHFYWSLLTYASKPVAIDLKHNGNLVGRAYFQGLPRYESTSNNLYLRLNKYDKVYLQANGDGGVIHKNLYTIFGGELIRY</sequence>
<dbReference type="InterPro" id="IPR008983">
    <property type="entry name" value="Tumour_necrosis_fac-like_dom"/>
</dbReference>
<reference evidence="4" key="1">
    <citation type="submission" date="2019-08" db="EMBL/GenBank/DDBJ databases">
        <title>The improved chromosome-level genome for the pearl oyster Pinctada fucata martensii using PacBio sequencing and Hi-C.</title>
        <authorList>
            <person name="Zheng Z."/>
        </authorList>
    </citation>
    <scope>NUCLEOTIDE SEQUENCE</scope>
    <source>
        <strain evidence="4">ZZ-2019</strain>
        <tissue evidence="4">Adductor muscle</tissue>
    </source>
</reference>
<protein>
    <recommendedName>
        <fullName evidence="3">C1q domain-containing protein</fullName>
    </recommendedName>
</protein>
<dbReference type="PROSITE" id="PS50871">
    <property type="entry name" value="C1Q"/>
    <property type="match status" value="1"/>
</dbReference>
<keyword evidence="5" id="KW-1185">Reference proteome</keyword>
<dbReference type="PANTHER" id="PTHR15427:SF50">
    <property type="entry name" value="COMPLEMENT C1Q TUMOR NECROSIS FACTOR-RELATED PROTEIN 2-LIKE"/>
    <property type="match status" value="1"/>
</dbReference>
<dbReference type="SMART" id="SM00110">
    <property type="entry name" value="C1Q"/>
    <property type="match status" value="1"/>
</dbReference>
<evidence type="ECO:0000313" key="5">
    <source>
        <dbReference type="Proteomes" id="UP001186944"/>
    </source>
</evidence>
<dbReference type="AlphaFoldDB" id="A0AA88YUL5"/>
<dbReference type="InterPro" id="IPR001073">
    <property type="entry name" value="C1q_dom"/>
</dbReference>